<comment type="caution">
    <text evidence="6">The sequence shown here is derived from an EMBL/GenBank/DDBJ whole genome shotgun (WGS) entry which is preliminary data.</text>
</comment>
<dbReference type="PROSITE" id="PS50075">
    <property type="entry name" value="CARRIER"/>
    <property type="match status" value="2"/>
</dbReference>
<dbReference type="PANTHER" id="PTHR45398:SF1">
    <property type="entry name" value="ENZYME, PUTATIVE (JCVI)-RELATED"/>
    <property type="match status" value="1"/>
</dbReference>
<feature type="compositionally biased region" description="Polar residues" evidence="4">
    <location>
        <begin position="35"/>
        <end position="44"/>
    </location>
</feature>
<evidence type="ECO:0000256" key="1">
    <source>
        <dbReference type="ARBA" id="ARBA00022450"/>
    </source>
</evidence>
<evidence type="ECO:0000259" key="5">
    <source>
        <dbReference type="PROSITE" id="PS50075"/>
    </source>
</evidence>
<feature type="compositionally biased region" description="Polar residues" evidence="4">
    <location>
        <begin position="3165"/>
        <end position="3175"/>
    </location>
</feature>
<dbReference type="Gene3D" id="3.40.50.12780">
    <property type="entry name" value="N-terminal domain of ligase-like"/>
    <property type="match status" value="1"/>
</dbReference>
<feature type="region of interest" description="Disordered" evidence="4">
    <location>
        <begin position="1809"/>
        <end position="1860"/>
    </location>
</feature>
<dbReference type="PANTHER" id="PTHR45398">
    <property type="match status" value="1"/>
</dbReference>
<feature type="compositionally biased region" description="Pro residues" evidence="4">
    <location>
        <begin position="3090"/>
        <end position="3099"/>
    </location>
</feature>
<proteinExistence type="inferred from homology"/>
<feature type="compositionally biased region" description="Polar residues" evidence="4">
    <location>
        <begin position="2831"/>
        <end position="2856"/>
    </location>
</feature>
<feature type="domain" description="Carrier" evidence="5">
    <location>
        <begin position="2036"/>
        <end position="2139"/>
    </location>
</feature>
<feature type="compositionally biased region" description="Polar residues" evidence="4">
    <location>
        <begin position="71"/>
        <end position="82"/>
    </location>
</feature>
<evidence type="ECO:0000256" key="4">
    <source>
        <dbReference type="SAM" id="MobiDB-lite"/>
    </source>
</evidence>
<dbReference type="InterPro" id="IPR000873">
    <property type="entry name" value="AMP-dep_synth/lig_dom"/>
</dbReference>
<dbReference type="SUPFAM" id="SSF47336">
    <property type="entry name" value="ACP-like"/>
    <property type="match status" value="2"/>
</dbReference>
<feature type="region of interest" description="Disordered" evidence="4">
    <location>
        <begin position="131"/>
        <end position="203"/>
    </location>
</feature>
<keyword evidence="2" id="KW-0597">Phosphoprotein</keyword>
<dbReference type="InterPro" id="IPR001242">
    <property type="entry name" value="Condensation_dom"/>
</dbReference>
<dbReference type="InterPro" id="IPR036736">
    <property type="entry name" value="ACP-like_sf"/>
</dbReference>
<comment type="similarity">
    <text evidence="3">Belongs to the NRP synthetase family.</text>
</comment>
<dbReference type="InterPro" id="IPR045851">
    <property type="entry name" value="AMP-bd_C_sf"/>
</dbReference>
<feature type="region of interest" description="Disordered" evidence="4">
    <location>
        <begin position="1"/>
        <end position="88"/>
    </location>
</feature>
<dbReference type="Gene3D" id="3.30.559.30">
    <property type="entry name" value="Nonribosomal peptide synthetase, condensation domain"/>
    <property type="match status" value="3"/>
</dbReference>
<dbReference type="Proteomes" id="UP001430848">
    <property type="component" value="Unassembled WGS sequence"/>
</dbReference>
<feature type="compositionally biased region" description="Acidic residues" evidence="4">
    <location>
        <begin position="147"/>
        <end position="156"/>
    </location>
</feature>
<sequence>MADDRSRAKRSSLPRIDTTSLSARQPEQHAGTADDGSQQQQTRPRTLEDRILDSFASSLSLSPDKLRESLSGRNGDQESAATNEGAPFTKAFAEEDVTIQTKVIAGSKTLADVETRVIPYSAHSLHGSLVQLDSNDHDHDHDHDSSSEDEDSEGPEVDMRSASVMIAPERIHRASRMDSNRLRPKRQESHGHSRNASAASATPVIHLDNPSEVELFLGSENAVSKVVVLKPRAGLFDEKLVACLTLSSIPPREPDSPKVELVSPSQMFFAGSQIATIKHNLRSLPTVEAKVIPEVWVPLDDLPSLPDSGEIDRRKLRTWVQNANQDVFEKVMSLCTDQPLQPPATEMEKSVQKLVARVLQVPPDQVGMNFTFAQFGGDEVTAMALVTNARVESIFLESHEILQSNNTLAHLATLATQRGGLAHKWAAEEEEKIAVDGEDSSPYHYFELSPMQKLYFNTAMGGDLVSRAAADGSYRFNQSLLLRVAKCFSVQDISAATDAVVGHHSMLRARFSHVRNEWIQRILPEVDSSYSFTHYTISTNEQLESAVHQVQTSLDIEDGPVFAVAHFSTADGHQMVYLAAHHLVVDLVSWRLIIRDLDELLQSGSLLSQRSMPFQKWTELQKLDAQVPSGGLPFEICPGDLSYWGLSDAPNTYGDANEASFSLTAELTSILETTCCQVLQTDAVDIYVAALMLSFAQTFPDRNVPDIWNQEHGRDLWSNDIDITETVGWFTTLCPLNQQITPASDFIDILRRMKDTRRAVPHRGAHYFASKFFPGDNECSSGIEGSRRLSPNFLQIATRDWPIEILFSYAGSLQNLGKDPLNGDGVLEQMILPGRTLDSRTSDIGPAVGRIALFEVNTTIDQGSAKIKFLYNRNSLHADKITAWINNYEHLLLEAIGRLRFHDPELTLADIPQLWATGVTYDGLDRLNRVIVADLGLSSVKDIEAVFPLTPVQQSVLVSQDRQMRLHAGGAGVNDSYSYVPNPSNNGNANACHIHTMYEFASSDGAPVDLERICAAWGQVVARYPALRTVFIDSVAEKGLYNAVILRRSSPNMLFLDATPSEDPVDTLNNLPPLTAFPALKSVPRHRLTVCHSPMKTVIKLDVSAALCDMMSVNTLIADLRRGYATGRALPVTSGDASVFSYSGYLDILRGLDRDRSIGWWRDTLASVTQPCLFPRLDFYYGGESKDSTATRRYDNVHVEINDVPFFKVAEFGRANKTTTGAILRLAWGLVLRTVTGNSSVCFGYRAPGRSATLEGMRAAVGCFANTIAVAFDLSPFKPLAIVLKQIEDVYNAALPHQHITMAEVRHALASGKKGVAVDVKLFNSVLSFTEEPSDLNSRLGSRTNFELRNVLNHETSDYDLTINTRFSNATGRLVVDVGHSILSETQAHNIANTFGRAVSAIIKCTVPSAHIGSLDLFSDRDYAQIVNWTTPADKDSQNQQRTLLHELVFAQSITRPDSKAICAHDGDLTFLQVEVLSHRLAHVLLEAGVLPKGNTKAAIPVILDKSKWAPIALLAVLKVGAAFVPVDADEMGFVAKISEQLGSSCRVAVACTSAAEALDNATEPAPLFDRVVRLDDALMKRLEREAPVPGQLLPPSKPEDVACVYFTATSSRSVRGISFTHASLSTAFIGQGPAAGINNTTRVLQLSSFNVDVALAEIFTTLVSGGTICIPTSRDRYNDYTGCVTRFSATWSYMTPLLARKLNVDLLPSLKTVCFRTRGLDEDTYAPWRGRKRVIMAYGAPDVCPLGISFLEIHGPHHLKAIGRPIAGSAWIVSGEDHRNLMPVGAVGEMVIEGPTLGRTFRRSYLSGDHEDTRDVAETPVSPESRSPFSAANAQGHSRHRSLDDAVASDEQKESKKRYYKTGHSVRYIEGGLMEYVSSKRDDLEINGRVVNLAELEQQIRRALGPGVDVMVEALAFKGDRSRSPTLAAFLELGSDGNTALGQHSLDLSNLTPEIKHRVFVSRNLVEKALSGVVPDFMIPKIFIPVRHLPTTYSLKVNRRKLQKVIKGLSRDQLLELGTEESQKQVESVNALKTLPLNELADKVRAIWARVLGVEQDAIDTANGFIKSGGDEISAAEVVVQCRREGAPVFISDLLSDVPLAEICRAGNRYELAAGDVSISAEDNSSIEQAADASADFEYEETRSPSAATAPAPQVIEKSFIENTLAPKLGIEHILIRDVAEATSTQIRHIETAMLTQGPQRSSSIAHGQGPASINYFVFHFTAASSTTSVSARRIEEVCQILASVHPILRTAFIPHVEGQTRKVYQAVLKNHSVDFKSIPRVQSWRLNTAVEKEIKRDREKLQSRNQLDLFARPITKFMFLDAGKTSTLVLRLSRAQYDDVSIGLLVKDLKKLYDGGQNPPRRPGFADFVREAALANVGGEAERYWRGLLEGAQPTCVVRHPKPPKLSSGVRTLRETVPVSSTAMGGLGIGFDTVLKAAWGMVLASISGTPDVVFGEVVEGCHSRLQHHLGPSSVNRGGVLGPTSTILPVRVRFADSPTSPLNLLKCIAEQRSSGVPYENLGMMDIIEKCTPWPYWTRLSTVVQHRTDPETVFVDDGRTKTFRLGAALCRVSVMESDVIDVADFVVKSVVVKKKVGAGAAGNTAGGKLPGATSWREEEEDLEVTVSFPEQSVPATLAQEVLNKVCGYVGMLTGFSIMQSVVPTAAQYSTLTKQIPLPLPVFANSPTSATFGQGVQFSNPFGNGGSSGVNFAQLEGKMSPDQTTTIQSTIEDAWRSTLDPRTLGVPEEHVTSAAFYDLWGSLIPAAQLADFLTETIPERLVGDLTTNVFGGNLDGFRITMQEIVNHPTMLGQFELVVRKAFGGEARDRSGSFKSTSRTNSLPHVVRKSNSLTNVANATGAVRKSSSNSNLGPGHLNRAGTVSTYEPSKLGHSRTRSDSTTNTAVTGSSTGSPAVASKSIFPSHPAVHPPISQRGAQPVQRQHKRSDSNASNTTHTTALTDVVSTAPGSSSGSVITAPTSVSNTPPLSVTSPGSSNPSELPGSAVHALRLKRSNKSLKSSQPESPILGTNMMTSPPLVQAGFSATRKKSNLGLGASLRRVASTLRPGSAGGHSRENSKENILARSSTNMRSPPPPPPIPRPNLKSNGRSTSSGSEMSKDMPLPPVSPWLRVQSMAPQLPPFPPFTPVTEDTFSVSGSAGASPDLSLGQTSAGTSPDLSAEAAEPQSDESGDTIVESKAARNSQGGQQDGQLSRAGSCGSMTEGSSAEDVDEHIDDHQEAENEEESTLRPHQAQNLKYLYSTGLQPPPAVQLEPPPPSPESQRSRDSHRQSQQSKASPYRETFYMEEDEETDDEEKEEAEEEQHVEAPNDSQYDSYEEFDDAPETPRQPSSRPITMIHSPLQSNNTKRDEPPMPGSIPQNYQQQQQQMQDSPTIAEPKAAVAVAAAGSASGGTDVMDFAAIEAAEMDDMVSPLTPVERAMLYKQQGMGARGSNHHRSGGGRASHNNGNNISPVTPGYGVPQAQGHAAEQEMMGGFHAM</sequence>
<evidence type="ECO:0000313" key="7">
    <source>
        <dbReference type="Proteomes" id="UP001430848"/>
    </source>
</evidence>
<reference evidence="6 7" key="1">
    <citation type="submission" date="2024-02" db="EMBL/GenBank/DDBJ databases">
        <title>De novo assembly and annotation of 12 fungi associated with fruit tree decline syndrome in Ontario, Canada.</title>
        <authorList>
            <person name="Sulman M."/>
            <person name="Ellouze W."/>
            <person name="Ilyukhin E."/>
        </authorList>
    </citation>
    <scope>NUCLEOTIDE SEQUENCE [LARGE SCALE GENOMIC DNA]</scope>
    <source>
        <strain evidence="6 7">M169</strain>
    </source>
</reference>
<protein>
    <submittedName>
        <fullName evidence="6">NRPS</fullName>
    </submittedName>
</protein>
<feature type="compositionally biased region" description="Basic and acidic residues" evidence="4">
    <location>
        <begin position="169"/>
        <end position="191"/>
    </location>
</feature>
<dbReference type="InterPro" id="IPR042099">
    <property type="entry name" value="ANL_N_sf"/>
</dbReference>
<feature type="compositionally biased region" description="Basic and acidic residues" evidence="4">
    <location>
        <begin position="1809"/>
        <end position="1818"/>
    </location>
</feature>
<dbReference type="InterPro" id="IPR009081">
    <property type="entry name" value="PP-bd_ACP"/>
</dbReference>
<feature type="region of interest" description="Disordered" evidence="4">
    <location>
        <begin position="3139"/>
        <end position="3393"/>
    </location>
</feature>
<dbReference type="SUPFAM" id="SSF52777">
    <property type="entry name" value="CoA-dependent acyltransferases"/>
    <property type="match status" value="6"/>
</dbReference>
<keyword evidence="1" id="KW-0596">Phosphopantetheine</keyword>
<dbReference type="InterPro" id="IPR023213">
    <property type="entry name" value="CAT-like_dom_sf"/>
</dbReference>
<evidence type="ECO:0000313" key="6">
    <source>
        <dbReference type="EMBL" id="KAK7719406.1"/>
    </source>
</evidence>
<feature type="compositionally biased region" description="Polar residues" evidence="4">
    <location>
        <begin position="1823"/>
        <end position="1837"/>
    </location>
</feature>
<feature type="compositionally biased region" description="Polar residues" evidence="4">
    <location>
        <begin position="2897"/>
        <end position="2911"/>
    </location>
</feature>
<dbReference type="Pfam" id="PF00501">
    <property type="entry name" value="AMP-binding"/>
    <property type="match status" value="1"/>
</dbReference>
<feature type="region of interest" description="Disordered" evidence="4">
    <location>
        <begin position="3084"/>
        <end position="3126"/>
    </location>
</feature>
<feature type="compositionally biased region" description="Basic and acidic residues" evidence="4">
    <location>
        <begin position="134"/>
        <end position="146"/>
    </location>
</feature>
<dbReference type="Pfam" id="PF00668">
    <property type="entry name" value="Condensation"/>
    <property type="match status" value="3"/>
</dbReference>
<feature type="domain" description="Carrier" evidence="5">
    <location>
        <begin position="342"/>
        <end position="419"/>
    </location>
</feature>
<evidence type="ECO:0000256" key="2">
    <source>
        <dbReference type="ARBA" id="ARBA00022553"/>
    </source>
</evidence>
<dbReference type="Pfam" id="PF00550">
    <property type="entry name" value="PP-binding"/>
    <property type="match status" value="1"/>
</dbReference>
<organism evidence="6 7">
    <name type="scientific">Diaporthe eres</name>
    <name type="common">Phomopsis oblonga</name>
    <dbReference type="NCBI Taxonomy" id="83184"/>
    <lineage>
        <taxon>Eukaryota</taxon>
        <taxon>Fungi</taxon>
        <taxon>Dikarya</taxon>
        <taxon>Ascomycota</taxon>
        <taxon>Pezizomycotina</taxon>
        <taxon>Sordariomycetes</taxon>
        <taxon>Sordariomycetidae</taxon>
        <taxon>Diaporthales</taxon>
        <taxon>Diaporthaceae</taxon>
        <taxon>Diaporthe</taxon>
        <taxon>Diaporthe eres species complex</taxon>
    </lineage>
</organism>
<name>A0ABR1NXW8_DIAER</name>
<feature type="compositionally biased region" description="Low complexity" evidence="4">
    <location>
        <begin position="3377"/>
        <end position="3387"/>
    </location>
</feature>
<feature type="compositionally biased region" description="Acidic residues" evidence="4">
    <location>
        <begin position="3302"/>
        <end position="3319"/>
    </location>
</feature>
<feature type="region of interest" description="Disordered" evidence="4">
    <location>
        <begin position="2826"/>
        <end position="3032"/>
    </location>
</feature>
<dbReference type="EMBL" id="JAKNSF020000079">
    <property type="protein sequence ID" value="KAK7719406.1"/>
    <property type="molecule type" value="Genomic_DNA"/>
</dbReference>
<feature type="compositionally biased region" description="Polar residues" evidence="4">
    <location>
        <begin position="3198"/>
        <end position="3209"/>
    </location>
</feature>
<accession>A0ABR1NXW8</accession>
<feature type="compositionally biased region" description="Polar residues" evidence="4">
    <location>
        <begin position="3102"/>
        <end position="3114"/>
    </location>
</feature>
<feature type="region of interest" description="Disordered" evidence="4">
    <location>
        <begin position="3446"/>
        <end position="3484"/>
    </location>
</feature>
<gene>
    <name evidence="6" type="ORF">SLS63_010043</name>
</gene>
<dbReference type="Gene3D" id="3.30.300.30">
    <property type="match status" value="2"/>
</dbReference>
<evidence type="ECO:0000256" key="3">
    <source>
        <dbReference type="ARBA" id="ARBA00029454"/>
    </source>
</evidence>
<dbReference type="Gene3D" id="3.30.559.10">
    <property type="entry name" value="Chloramphenicol acetyltransferase-like domain"/>
    <property type="match status" value="3"/>
</dbReference>
<dbReference type="SUPFAM" id="SSF56801">
    <property type="entry name" value="Acetyl-CoA synthetase-like"/>
    <property type="match status" value="2"/>
</dbReference>
<keyword evidence="7" id="KW-1185">Reference proteome</keyword>
<dbReference type="Gene3D" id="1.10.1200.10">
    <property type="entry name" value="ACP-like"/>
    <property type="match status" value="2"/>
</dbReference>
<feature type="compositionally biased region" description="Polar residues" evidence="4">
    <location>
        <begin position="2947"/>
        <end position="2997"/>
    </location>
</feature>
<feature type="compositionally biased region" description="Pro residues" evidence="4">
    <location>
        <begin position="3263"/>
        <end position="3277"/>
    </location>
</feature>